<dbReference type="GO" id="GO:0005886">
    <property type="term" value="C:plasma membrane"/>
    <property type="evidence" value="ECO:0007669"/>
    <property type="project" value="TreeGrafter"/>
</dbReference>
<reference evidence="7" key="1">
    <citation type="submission" date="2020-02" db="EMBL/GenBank/DDBJ databases">
        <authorList>
            <person name="Lichtner F.J."/>
        </authorList>
    </citation>
    <scope>NUCLEOTIDE SEQUENCE</scope>
    <source>
        <strain evidence="7">G10</strain>
    </source>
</reference>
<feature type="transmembrane region" description="Helical" evidence="6">
    <location>
        <begin position="381"/>
        <end position="403"/>
    </location>
</feature>
<evidence type="ECO:0000256" key="5">
    <source>
        <dbReference type="SAM" id="MobiDB-lite"/>
    </source>
</evidence>
<dbReference type="AlphaFoldDB" id="A0A9P5GFE5"/>
<dbReference type="Pfam" id="PF07690">
    <property type="entry name" value="MFS_1"/>
    <property type="match status" value="1"/>
</dbReference>
<dbReference type="GO" id="GO:0022857">
    <property type="term" value="F:transmembrane transporter activity"/>
    <property type="evidence" value="ECO:0007669"/>
    <property type="project" value="InterPro"/>
</dbReference>
<dbReference type="Proteomes" id="UP000701341">
    <property type="component" value="Unassembled WGS sequence"/>
</dbReference>
<feature type="transmembrane region" description="Helical" evidence="6">
    <location>
        <begin position="195"/>
        <end position="216"/>
    </location>
</feature>
<dbReference type="Gene3D" id="1.20.1720.10">
    <property type="entry name" value="Multidrug resistance protein D"/>
    <property type="match status" value="1"/>
</dbReference>
<feature type="transmembrane region" description="Helical" evidence="6">
    <location>
        <begin position="443"/>
        <end position="464"/>
    </location>
</feature>
<dbReference type="PANTHER" id="PTHR23502">
    <property type="entry name" value="MAJOR FACILITATOR SUPERFAMILY"/>
    <property type="match status" value="1"/>
</dbReference>
<comment type="subcellular location">
    <subcellularLocation>
        <location evidence="1">Membrane</location>
        <topology evidence="1">Multi-pass membrane protein</topology>
    </subcellularLocation>
</comment>
<feature type="transmembrane region" description="Helical" evidence="6">
    <location>
        <begin position="228"/>
        <end position="248"/>
    </location>
</feature>
<feature type="transmembrane region" description="Helical" evidence="6">
    <location>
        <begin position="409"/>
        <end position="436"/>
    </location>
</feature>
<evidence type="ECO:0000256" key="1">
    <source>
        <dbReference type="ARBA" id="ARBA00004141"/>
    </source>
</evidence>
<organism evidence="7 8">
    <name type="scientific">Penicillium crustosum</name>
    <name type="common">Blue mold fungus</name>
    <dbReference type="NCBI Taxonomy" id="36656"/>
    <lineage>
        <taxon>Eukaryota</taxon>
        <taxon>Fungi</taxon>
        <taxon>Dikarya</taxon>
        <taxon>Ascomycota</taxon>
        <taxon>Pezizomycotina</taxon>
        <taxon>Eurotiomycetes</taxon>
        <taxon>Eurotiomycetidae</taxon>
        <taxon>Eurotiales</taxon>
        <taxon>Aspergillaceae</taxon>
        <taxon>Penicillium</taxon>
    </lineage>
</organism>
<dbReference type="SUPFAM" id="SSF103473">
    <property type="entry name" value="MFS general substrate transporter"/>
    <property type="match status" value="1"/>
</dbReference>
<keyword evidence="2 6" id="KW-0812">Transmembrane</keyword>
<name>A0A9P5GFE5_PENCR</name>
<feature type="transmembrane region" description="Helical" evidence="6">
    <location>
        <begin position="476"/>
        <end position="499"/>
    </location>
</feature>
<keyword evidence="3 6" id="KW-1133">Transmembrane helix</keyword>
<evidence type="ECO:0000313" key="7">
    <source>
        <dbReference type="EMBL" id="KAF7521574.1"/>
    </source>
</evidence>
<evidence type="ECO:0000256" key="6">
    <source>
        <dbReference type="SAM" id="Phobius"/>
    </source>
</evidence>
<evidence type="ECO:0000256" key="2">
    <source>
        <dbReference type="ARBA" id="ARBA00022692"/>
    </source>
</evidence>
<feature type="transmembrane region" description="Helical" evidence="6">
    <location>
        <begin position="135"/>
        <end position="153"/>
    </location>
</feature>
<accession>A0A9P5GFE5</accession>
<evidence type="ECO:0000256" key="3">
    <source>
        <dbReference type="ARBA" id="ARBA00022989"/>
    </source>
</evidence>
<sequence length="519" mass="57215">MEKPSPVYSTHEMAASASSSLETQELKGGYSNSDVEARDPLNPRNWSSARKTMLFVSLMTSSLLADGYVWPISKRIAPTSRDVAMVWGGTLVTEQAMDWDVSVAHSATSMNYGILLQGFGGVFAVPLIEAYGRLPIWLWPQVITMFMVLGATLSNDWSTFTIFRSLQGLFGTVPQVIGLPIIHDMYTSAEWPRMINIWGTTFLVGPFLGPTIAGYISAGSDWRTSFGVLTAIYGVSTAMVILFGYETYHEPGRTTKQSRLASYFGLGNTMLPKGSTLIYWSRTVVVYVFKFPLFMIGGSDCFGITTTIDTFLHSPPYLFNTIEASSMRFAGVIGALCGMNSPRPLPPPSLEILIILPGWAAGHFFNGWIFKRHSSTWRTDLRLHGAWFPTASMASGLLTYGLTMHFGKHWIGIAIGWIMVNIGMVATIVTISAYALEKYPEQATCVSAILNMWRTCGGFAVGYFQPAWIQRNGIGLVFGIQAAILCVAVVLTITPVFLWERKRRLRIEAEPEAEAEAEA</sequence>
<comment type="caution">
    <text evidence="7">The sequence shown here is derived from an EMBL/GenBank/DDBJ whole genome shotgun (WGS) entry which is preliminary data.</text>
</comment>
<feature type="region of interest" description="Disordered" evidence="5">
    <location>
        <begin position="1"/>
        <end position="43"/>
    </location>
</feature>
<keyword evidence="4 6" id="KW-0472">Membrane</keyword>
<dbReference type="InterPro" id="IPR011701">
    <property type="entry name" value="MFS"/>
</dbReference>
<keyword evidence="8" id="KW-1185">Reference proteome</keyword>
<protein>
    <submittedName>
        <fullName evidence="7">Uncharacterized protein</fullName>
    </submittedName>
</protein>
<dbReference type="EMBL" id="JAAOZQ010000061">
    <property type="protein sequence ID" value="KAF7521574.1"/>
    <property type="molecule type" value="Genomic_DNA"/>
</dbReference>
<feature type="transmembrane region" description="Helical" evidence="6">
    <location>
        <begin position="349"/>
        <end position="369"/>
    </location>
</feature>
<feature type="transmembrane region" description="Helical" evidence="6">
    <location>
        <begin position="260"/>
        <end position="280"/>
    </location>
</feature>
<gene>
    <name evidence="7" type="ORF">PCG10_008187</name>
</gene>
<dbReference type="InterPro" id="IPR036259">
    <property type="entry name" value="MFS_trans_sf"/>
</dbReference>
<feature type="transmembrane region" description="Helical" evidence="6">
    <location>
        <begin position="165"/>
        <end position="183"/>
    </location>
</feature>
<dbReference type="PANTHER" id="PTHR23502:SF159">
    <property type="entry name" value="TRANSPORTER, PUTATIVE (AFU_ORTHOLOGUE AFUA_4G14230)-RELATED"/>
    <property type="match status" value="1"/>
</dbReference>
<proteinExistence type="predicted"/>
<evidence type="ECO:0000256" key="4">
    <source>
        <dbReference type="ARBA" id="ARBA00023136"/>
    </source>
</evidence>
<feature type="transmembrane region" description="Helical" evidence="6">
    <location>
        <begin position="109"/>
        <end position="128"/>
    </location>
</feature>
<evidence type="ECO:0000313" key="8">
    <source>
        <dbReference type="Proteomes" id="UP000701341"/>
    </source>
</evidence>